<dbReference type="Proteomes" id="UP000501387">
    <property type="component" value="Chromosome"/>
</dbReference>
<proteinExistence type="predicted"/>
<dbReference type="KEGG" id="lins:G7067_13255"/>
<dbReference type="AlphaFoldDB" id="A0A6G8FLA6"/>
<protein>
    <submittedName>
        <fullName evidence="1">Uncharacterized protein</fullName>
    </submittedName>
</protein>
<evidence type="ECO:0000313" key="2">
    <source>
        <dbReference type="Proteomes" id="UP000501387"/>
    </source>
</evidence>
<dbReference type="RefSeq" id="WP_166325289.1">
    <property type="nucleotide sequence ID" value="NZ_CP049934.1"/>
</dbReference>
<gene>
    <name evidence="1" type="ORF">G7067_13255</name>
</gene>
<accession>A0A6G8FLA6</accession>
<keyword evidence="2" id="KW-1185">Reference proteome</keyword>
<sequence length="237" mass="25922">MEPQLPTGTVIYQNVPAQRSLADELLDEREVDEGRWNAYEQALVHLAAFSTLDESAWSFDQIERTQRYINMHESGDLLASLAKTILNEVRAQEPQGDANGVISLRAISPGVPIGLGRILLDPQDQGVILSPLGPVASRMSTAARLVEELVWLASVVRPMNDTKAEHALRLAKAVSDATGKVHSRALQLSTLLSFVAHVQRRLSAPLAPPETVEVFMPSILQVIKNPSALGLPWEQLT</sequence>
<reference evidence="1 2" key="1">
    <citation type="submission" date="2020-03" db="EMBL/GenBank/DDBJ databases">
        <title>Leucobacter sp. nov., isolated from beetles.</title>
        <authorList>
            <person name="Hyun D.-W."/>
            <person name="Bae J.-W."/>
        </authorList>
    </citation>
    <scope>NUCLEOTIDE SEQUENCE [LARGE SCALE GENOMIC DNA]</scope>
    <source>
        <strain evidence="1 2">HDW9B</strain>
    </source>
</reference>
<name>A0A6G8FLA6_9MICO</name>
<dbReference type="EMBL" id="CP049934">
    <property type="protein sequence ID" value="QIM17157.1"/>
    <property type="molecule type" value="Genomic_DNA"/>
</dbReference>
<evidence type="ECO:0000313" key="1">
    <source>
        <dbReference type="EMBL" id="QIM17157.1"/>
    </source>
</evidence>
<organism evidence="1 2">
    <name type="scientific">Leucobacter insecticola</name>
    <dbReference type="NCBI Taxonomy" id="2714934"/>
    <lineage>
        <taxon>Bacteria</taxon>
        <taxon>Bacillati</taxon>
        <taxon>Actinomycetota</taxon>
        <taxon>Actinomycetes</taxon>
        <taxon>Micrococcales</taxon>
        <taxon>Microbacteriaceae</taxon>
        <taxon>Leucobacter</taxon>
    </lineage>
</organism>